<name>A0A6A4T364_SCOMX</name>
<protein>
    <submittedName>
        <fullName evidence="2">Uncharacterized protein</fullName>
    </submittedName>
</protein>
<accession>A0A6A4T364</accession>
<sequence length="251" mass="28627">MEQAVVKKNIGKENRRQEVKDAIEKFEKAKQCNSDISCHVMKHDRYNISHGDSCSLDCEKQEACPSSSVSLVSLSTWSIHPPTWPSHFHPSDDRFTPHIQLKLLVAWIIDYLQGQTRTSDGAASRTRDRHGTVLYRFPFTFFTSNFFTVLTLGSQIAAAAAVWVLWACLWSCVGRTTCKRKITTKKQEKKKDDSTVDCVHRRYQRQKRAKCDTSLTPSMPLRMNRVAPLAIERDKHGAKLNTTGDLSSQWP</sequence>
<dbReference type="EMBL" id="VEVO01000008">
    <property type="protein sequence ID" value="KAF0038480.1"/>
    <property type="molecule type" value="Genomic_DNA"/>
</dbReference>
<keyword evidence="1" id="KW-0812">Transmembrane</keyword>
<feature type="transmembrane region" description="Helical" evidence="1">
    <location>
        <begin position="156"/>
        <end position="173"/>
    </location>
</feature>
<comment type="caution">
    <text evidence="2">The sequence shown here is derived from an EMBL/GenBank/DDBJ whole genome shotgun (WGS) entry which is preliminary data.</text>
</comment>
<keyword evidence="1" id="KW-1133">Transmembrane helix</keyword>
<gene>
    <name evidence="2" type="ORF">F2P81_008964</name>
</gene>
<evidence type="ECO:0000256" key="1">
    <source>
        <dbReference type="SAM" id="Phobius"/>
    </source>
</evidence>
<feature type="transmembrane region" description="Helical" evidence="1">
    <location>
        <begin position="133"/>
        <end position="150"/>
    </location>
</feature>
<evidence type="ECO:0000313" key="3">
    <source>
        <dbReference type="Proteomes" id="UP000438429"/>
    </source>
</evidence>
<dbReference type="Proteomes" id="UP000438429">
    <property type="component" value="Unassembled WGS sequence"/>
</dbReference>
<proteinExistence type="predicted"/>
<evidence type="ECO:0000313" key="2">
    <source>
        <dbReference type="EMBL" id="KAF0038480.1"/>
    </source>
</evidence>
<keyword evidence="1" id="KW-0472">Membrane</keyword>
<reference evidence="2 3" key="1">
    <citation type="submission" date="2019-06" db="EMBL/GenBank/DDBJ databases">
        <title>Draft genomes of female and male turbot (Scophthalmus maximus).</title>
        <authorList>
            <person name="Xu H."/>
            <person name="Xu X.-W."/>
            <person name="Shao C."/>
            <person name="Chen S."/>
        </authorList>
    </citation>
    <scope>NUCLEOTIDE SEQUENCE [LARGE SCALE GENOMIC DNA]</scope>
    <source>
        <strain evidence="2">Ysfricsl-2016a</strain>
        <tissue evidence="2">Blood</tissue>
    </source>
</reference>
<dbReference type="AlphaFoldDB" id="A0A6A4T364"/>
<organism evidence="2 3">
    <name type="scientific">Scophthalmus maximus</name>
    <name type="common">Turbot</name>
    <name type="synonym">Psetta maxima</name>
    <dbReference type="NCBI Taxonomy" id="52904"/>
    <lineage>
        <taxon>Eukaryota</taxon>
        <taxon>Metazoa</taxon>
        <taxon>Chordata</taxon>
        <taxon>Craniata</taxon>
        <taxon>Vertebrata</taxon>
        <taxon>Euteleostomi</taxon>
        <taxon>Actinopterygii</taxon>
        <taxon>Neopterygii</taxon>
        <taxon>Teleostei</taxon>
        <taxon>Neoteleostei</taxon>
        <taxon>Acanthomorphata</taxon>
        <taxon>Carangaria</taxon>
        <taxon>Pleuronectiformes</taxon>
        <taxon>Pleuronectoidei</taxon>
        <taxon>Scophthalmidae</taxon>
        <taxon>Scophthalmus</taxon>
    </lineage>
</organism>